<keyword evidence="1" id="KW-0812">Transmembrane</keyword>
<accession>A0ABU4BRB7</accession>
<evidence type="ECO:0000313" key="3">
    <source>
        <dbReference type="Proteomes" id="UP001185927"/>
    </source>
</evidence>
<dbReference type="RefSeq" id="WP_317541024.1">
    <property type="nucleotide sequence ID" value="NZ_JAWLKB010000003.1"/>
</dbReference>
<gene>
    <name evidence="2" type="ORF">R3Q16_08405</name>
</gene>
<evidence type="ECO:0000313" key="2">
    <source>
        <dbReference type="EMBL" id="MDV6266621.1"/>
    </source>
</evidence>
<keyword evidence="1" id="KW-0472">Membrane</keyword>
<protein>
    <submittedName>
        <fullName evidence="2">Uncharacterized protein</fullName>
    </submittedName>
</protein>
<keyword evidence="3" id="KW-1185">Reference proteome</keyword>
<feature type="transmembrane region" description="Helical" evidence="1">
    <location>
        <begin position="12"/>
        <end position="30"/>
    </location>
</feature>
<reference evidence="2 3" key="1">
    <citation type="submission" date="2023-10" db="EMBL/GenBank/DDBJ databases">
        <title>Development of a sustainable strategy for remediation of hydrocarbon-contaminated territories based on the waste exchange concept.</title>
        <authorList>
            <person name="Krivoruchko A."/>
        </authorList>
    </citation>
    <scope>NUCLEOTIDE SEQUENCE [LARGE SCALE GENOMIC DNA]</scope>
    <source>
        <strain evidence="2 3">IEGM 1203</strain>
    </source>
</reference>
<comment type="caution">
    <text evidence="2">The sequence shown here is derived from an EMBL/GenBank/DDBJ whole genome shotgun (WGS) entry which is preliminary data.</text>
</comment>
<proteinExistence type="predicted"/>
<sequence length="148" mass="16193">MGIFHSQRLRPVLLALIAVVVVVFGLLWWTKAITFTKTAFVEFSVPPPSAHVVDTYQSRYIAYESFDSSELVGMMSNRLAAAHGGTVSDYSRALTVTRAPDRSGMTLTARGRTPDAAELLLIDATDTLNGIRRQLAVRVPTLTVDPDN</sequence>
<dbReference type="Proteomes" id="UP001185927">
    <property type="component" value="Unassembled WGS sequence"/>
</dbReference>
<organism evidence="2 3">
    <name type="scientific">Rhodococcus globerulus</name>
    <dbReference type="NCBI Taxonomy" id="33008"/>
    <lineage>
        <taxon>Bacteria</taxon>
        <taxon>Bacillati</taxon>
        <taxon>Actinomycetota</taxon>
        <taxon>Actinomycetes</taxon>
        <taxon>Mycobacteriales</taxon>
        <taxon>Nocardiaceae</taxon>
        <taxon>Rhodococcus</taxon>
    </lineage>
</organism>
<name>A0ABU4BRB7_RHOGO</name>
<dbReference type="EMBL" id="JAWLKB010000003">
    <property type="protein sequence ID" value="MDV6266621.1"/>
    <property type="molecule type" value="Genomic_DNA"/>
</dbReference>
<evidence type="ECO:0000256" key="1">
    <source>
        <dbReference type="SAM" id="Phobius"/>
    </source>
</evidence>
<keyword evidence="1" id="KW-1133">Transmembrane helix</keyword>